<name>A0A8J8K9K4_9BACI</name>
<protein>
    <submittedName>
        <fullName evidence="1">YezD family protein</fullName>
    </submittedName>
</protein>
<evidence type="ECO:0000313" key="1">
    <source>
        <dbReference type="EMBL" id="NSL53286.1"/>
    </source>
</evidence>
<dbReference type="EMBL" id="JABTTE010000035">
    <property type="protein sequence ID" value="NSL53286.1"/>
    <property type="molecule type" value="Genomic_DNA"/>
</dbReference>
<dbReference type="Proteomes" id="UP000625804">
    <property type="component" value="Unassembled WGS sequence"/>
</dbReference>
<accession>A0A8J8K9K4</accession>
<organism evidence="1 2">
    <name type="scientific">Calidifontibacillus erzurumensis</name>
    <dbReference type="NCBI Taxonomy" id="2741433"/>
    <lineage>
        <taxon>Bacteria</taxon>
        <taxon>Bacillati</taxon>
        <taxon>Bacillota</taxon>
        <taxon>Bacilli</taxon>
        <taxon>Bacillales</taxon>
        <taxon>Bacillaceae</taxon>
        <taxon>Calidifontibacillus/Schinkia group</taxon>
        <taxon>Calidifontibacillus</taxon>
    </lineage>
</organism>
<dbReference type="AlphaFoldDB" id="A0A8J8K9K4"/>
<comment type="caution">
    <text evidence="1">The sequence shown here is derived from an EMBL/GenBank/DDBJ whole genome shotgun (WGS) entry which is preliminary data.</text>
</comment>
<sequence length="57" mass="6863">MSLNGNLEQKIYENIKTMLESIKYGKIQITVHDSQITQIEKVEKYHFPLRKKQAYHR</sequence>
<reference evidence="1" key="1">
    <citation type="submission" date="2020-06" db="EMBL/GenBank/DDBJ databases">
        <title>A novel thermopfilic bacterium from Erzurum, Turkey.</title>
        <authorList>
            <person name="Adiguzel A."/>
            <person name="Ay H."/>
            <person name="Baltaci M.O."/>
        </authorList>
    </citation>
    <scope>NUCLEOTIDE SEQUENCE</scope>
    <source>
        <strain evidence="1">P2</strain>
    </source>
</reference>
<dbReference type="InterPro" id="IPR018743">
    <property type="entry name" value="DUF2292"/>
</dbReference>
<keyword evidence="2" id="KW-1185">Reference proteome</keyword>
<dbReference type="Pfam" id="PF10055">
    <property type="entry name" value="DUF2292"/>
    <property type="match status" value="1"/>
</dbReference>
<gene>
    <name evidence="1" type="ORF">HR057_16215</name>
</gene>
<evidence type="ECO:0000313" key="2">
    <source>
        <dbReference type="Proteomes" id="UP000625804"/>
    </source>
</evidence>
<proteinExistence type="predicted"/>